<evidence type="ECO:0000259" key="5">
    <source>
        <dbReference type="Pfam" id="PF01210"/>
    </source>
</evidence>
<dbReference type="InterPro" id="IPR051729">
    <property type="entry name" value="Opine/Lysopine_DH"/>
</dbReference>
<comment type="catalytic activity">
    <reaction evidence="4">
        <text>6-phospho-D-gluconate + NADP(+) = D-ribulose 5-phosphate + CO2 + NADPH</text>
        <dbReference type="Rhea" id="RHEA:10116"/>
        <dbReference type="ChEBI" id="CHEBI:16526"/>
        <dbReference type="ChEBI" id="CHEBI:57783"/>
        <dbReference type="ChEBI" id="CHEBI:58121"/>
        <dbReference type="ChEBI" id="CHEBI:58349"/>
        <dbReference type="ChEBI" id="CHEBI:58759"/>
        <dbReference type="EC" id="1.1.1.44"/>
    </reaction>
</comment>
<dbReference type="SUPFAM" id="SSF51735">
    <property type="entry name" value="NAD(P)-binding Rossmann-fold domains"/>
    <property type="match status" value="1"/>
</dbReference>
<dbReference type="Pfam" id="PF01210">
    <property type="entry name" value="NAD_Gly3P_dh_N"/>
    <property type="match status" value="1"/>
</dbReference>
<evidence type="ECO:0000313" key="8">
    <source>
        <dbReference type="Proteomes" id="UP001455384"/>
    </source>
</evidence>
<name>A0ABZ3CKT3_9STAP</name>
<dbReference type="PANTHER" id="PTHR38015:SF1">
    <property type="entry name" value="OPINE DEHYDROGENASE DOMAIN-CONTAINING PROTEIN"/>
    <property type="match status" value="1"/>
</dbReference>
<dbReference type="InterPro" id="IPR011128">
    <property type="entry name" value="G3P_DH_NAD-dep_N"/>
</dbReference>
<organism evidence="7 8">
    <name type="scientific">Salinicoccus bachuensis</name>
    <dbReference type="NCBI Taxonomy" id="3136731"/>
    <lineage>
        <taxon>Bacteria</taxon>
        <taxon>Bacillati</taxon>
        <taxon>Bacillota</taxon>
        <taxon>Bacilli</taxon>
        <taxon>Bacillales</taxon>
        <taxon>Staphylococcaceae</taxon>
        <taxon>Salinicoccus</taxon>
    </lineage>
</organism>
<accession>A0ABZ3CKT3</accession>
<feature type="domain" description="Glycerol-3-phosphate dehydrogenase NAD-dependent N-terminal" evidence="5">
    <location>
        <begin position="4"/>
        <end position="103"/>
    </location>
</feature>
<dbReference type="SUPFAM" id="SSF48179">
    <property type="entry name" value="6-phosphogluconate dehydrogenase C-terminal domain-like"/>
    <property type="match status" value="1"/>
</dbReference>
<keyword evidence="8" id="KW-1185">Reference proteome</keyword>
<gene>
    <name evidence="7" type="ORF">RQP18_05585</name>
</gene>
<dbReference type="InterPro" id="IPR036291">
    <property type="entry name" value="NAD(P)-bd_dom_sf"/>
</dbReference>
<dbReference type="Gene3D" id="1.10.1040.10">
    <property type="entry name" value="N-(1-d-carboxylethyl)-l-norvaline Dehydrogenase, domain 2"/>
    <property type="match status" value="1"/>
</dbReference>
<dbReference type="Gene3D" id="3.40.50.720">
    <property type="entry name" value="NAD(P)-binding Rossmann-like Domain"/>
    <property type="match status" value="1"/>
</dbReference>
<dbReference type="InterPro" id="IPR013328">
    <property type="entry name" value="6PGD_dom2"/>
</dbReference>
<dbReference type="RefSeq" id="WP_342389176.1">
    <property type="nucleotide sequence ID" value="NZ_CP138333.2"/>
</dbReference>
<feature type="domain" description="Opine dehydrogenase" evidence="6">
    <location>
        <begin position="183"/>
        <end position="325"/>
    </location>
</feature>
<dbReference type="InterPro" id="IPR003421">
    <property type="entry name" value="Opine_DH"/>
</dbReference>
<evidence type="ECO:0000256" key="4">
    <source>
        <dbReference type="ARBA" id="ARBA00048640"/>
    </source>
</evidence>
<evidence type="ECO:0000256" key="3">
    <source>
        <dbReference type="ARBA" id="ARBA00023002"/>
    </source>
</evidence>
<dbReference type="InterPro" id="IPR008927">
    <property type="entry name" value="6-PGluconate_DH-like_C_sf"/>
</dbReference>
<evidence type="ECO:0000256" key="2">
    <source>
        <dbReference type="ARBA" id="ARBA00018193"/>
    </source>
</evidence>
<evidence type="ECO:0000259" key="6">
    <source>
        <dbReference type="Pfam" id="PF02317"/>
    </source>
</evidence>
<dbReference type="Pfam" id="PF02317">
    <property type="entry name" value="Octopine_DH"/>
    <property type="match status" value="1"/>
</dbReference>
<protein>
    <recommendedName>
        <fullName evidence="2">6-phosphogluconate dehydrogenase, decarboxylating</fullName>
        <ecNumber evidence="1">1.1.1.44</ecNumber>
    </recommendedName>
</protein>
<evidence type="ECO:0000313" key="7">
    <source>
        <dbReference type="EMBL" id="WZX30665.1"/>
    </source>
</evidence>
<dbReference type="PANTHER" id="PTHR38015">
    <property type="entry name" value="BLR6086 PROTEIN"/>
    <property type="match status" value="1"/>
</dbReference>
<dbReference type="Proteomes" id="UP001455384">
    <property type="component" value="Chromosome"/>
</dbReference>
<reference evidence="8" key="1">
    <citation type="submission" date="2023-10" db="EMBL/GenBank/DDBJ databases">
        <title>Genome analysis and identification of Salinococcus sp. Bachu38 nov., a PGPR from the rhizosphere of Tamarix.</title>
        <authorList>
            <person name="Liang Z."/>
            <person name="Zhang X."/>
            <person name="Jia J."/>
            <person name="Chen X."/>
            <person name="Wang Y."/>
            <person name="Wang Q."/>
            <person name="Wang R."/>
        </authorList>
    </citation>
    <scope>NUCLEOTIDE SEQUENCE [LARGE SCALE GENOMIC DNA]</scope>
    <source>
        <strain evidence="8">Bachu38</strain>
    </source>
</reference>
<dbReference type="EC" id="1.1.1.44" evidence="1"/>
<evidence type="ECO:0000256" key="1">
    <source>
        <dbReference type="ARBA" id="ARBA00013011"/>
    </source>
</evidence>
<proteinExistence type="predicted"/>
<dbReference type="EMBL" id="CP138333">
    <property type="protein sequence ID" value="WZX30665.1"/>
    <property type="molecule type" value="Genomic_DNA"/>
</dbReference>
<keyword evidence="3" id="KW-0560">Oxidoreductase</keyword>
<sequence length="345" mass="39183">MRFTIIGAGNGGLAFAAFLSKQGYNVNLFDKFTEIIEPIQTNNNKIEFNEDKENYSVQLDVITDNLNESIQYADFIFVVTPAFIHETLAYELASIIKKKQIVILHPGRTGGAIIFKNIFNKFNKNNIIGETETLLFSCRKINGTKVKVYGKKNYVGLATIPSDKSVEVTSSLNQAIPYFKPFENILETSLNNMGAVFHPAPLIFNINRIENKEEFKFYLDGITPLISTYIEKIDQERIKVAKAYNLEVPNALEWLNTKYGVKSSNLYDSLQKNKSYSSITAPSTVMTRYVLEDVPMSLVPISHLAKEKKIEVPIINSLIKFASDIYNKDFYNEGRNLKDLSMYID</sequence>